<dbReference type="EMBL" id="BSFJ01000038">
    <property type="protein sequence ID" value="GLK74327.1"/>
    <property type="molecule type" value="Genomic_DNA"/>
</dbReference>
<keyword evidence="7 9" id="KW-0472">Membrane</keyword>
<reference evidence="11" key="2">
    <citation type="submission" date="2023-01" db="EMBL/GenBank/DDBJ databases">
        <authorList>
            <person name="Sun Q."/>
            <person name="Evtushenko L."/>
        </authorList>
    </citation>
    <scope>NUCLEOTIDE SEQUENCE</scope>
    <source>
        <strain evidence="11">VKM B-2484</strain>
    </source>
</reference>
<gene>
    <name evidence="11" type="ORF">GCM10017643_44450</name>
</gene>
<evidence type="ECO:0000313" key="11">
    <source>
        <dbReference type="EMBL" id="GLK74327.1"/>
    </source>
</evidence>
<evidence type="ECO:0000256" key="8">
    <source>
        <dbReference type="SAM" id="MobiDB-lite"/>
    </source>
</evidence>
<feature type="transmembrane region" description="Helical" evidence="9">
    <location>
        <begin position="29"/>
        <end position="46"/>
    </location>
</feature>
<evidence type="ECO:0000256" key="1">
    <source>
        <dbReference type="ARBA" id="ARBA00004651"/>
    </source>
</evidence>
<keyword evidence="5 9" id="KW-0812">Transmembrane</keyword>
<reference evidence="11" key="1">
    <citation type="journal article" date="2014" name="Int. J. Syst. Evol. Microbiol.">
        <title>Complete genome sequence of Corynebacterium casei LMG S-19264T (=DSM 44701T), isolated from a smear-ripened cheese.</title>
        <authorList>
            <consortium name="US DOE Joint Genome Institute (JGI-PGF)"/>
            <person name="Walter F."/>
            <person name="Albersmeier A."/>
            <person name="Kalinowski J."/>
            <person name="Ruckert C."/>
        </authorList>
    </citation>
    <scope>NUCLEOTIDE SEQUENCE</scope>
    <source>
        <strain evidence="11">VKM B-2484</strain>
    </source>
</reference>
<feature type="transmembrane region" description="Helical" evidence="9">
    <location>
        <begin position="345"/>
        <end position="363"/>
    </location>
</feature>
<feature type="transmembrane region" description="Helical" evidence="9">
    <location>
        <begin position="210"/>
        <end position="227"/>
    </location>
</feature>
<evidence type="ECO:0000256" key="6">
    <source>
        <dbReference type="ARBA" id="ARBA00022989"/>
    </source>
</evidence>
<keyword evidence="4" id="KW-0808">Transferase</keyword>
<dbReference type="RefSeq" id="WP_213370905.1">
    <property type="nucleotide sequence ID" value="NZ_BSFJ01000038.1"/>
</dbReference>
<comment type="caution">
    <text evidence="11">The sequence shown here is derived from an EMBL/GenBank/DDBJ whole genome shotgun (WGS) entry which is preliminary data.</text>
</comment>
<evidence type="ECO:0000256" key="9">
    <source>
        <dbReference type="SAM" id="Phobius"/>
    </source>
</evidence>
<feature type="region of interest" description="Disordered" evidence="8">
    <location>
        <begin position="546"/>
        <end position="589"/>
    </location>
</feature>
<evidence type="ECO:0000259" key="10">
    <source>
        <dbReference type="Pfam" id="PF13231"/>
    </source>
</evidence>
<feature type="transmembrane region" description="Helical" evidence="9">
    <location>
        <begin position="138"/>
        <end position="156"/>
    </location>
</feature>
<dbReference type="AlphaFoldDB" id="A0A9W6JBQ9"/>
<evidence type="ECO:0000256" key="3">
    <source>
        <dbReference type="ARBA" id="ARBA00022676"/>
    </source>
</evidence>
<feature type="transmembrane region" description="Helical" evidence="9">
    <location>
        <begin position="239"/>
        <end position="259"/>
    </location>
</feature>
<keyword evidence="12" id="KW-1185">Reference proteome</keyword>
<dbReference type="InterPro" id="IPR050297">
    <property type="entry name" value="LipidA_mod_glycosyltrf_83"/>
</dbReference>
<name>A0A9W6JBQ9_9HYPH</name>
<feature type="domain" description="Glycosyltransferase RgtA/B/C/D-like" evidence="10">
    <location>
        <begin position="114"/>
        <end position="256"/>
    </location>
</feature>
<dbReference type="PANTHER" id="PTHR33908:SF11">
    <property type="entry name" value="MEMBRANE PROTEIN"/>
    <property type="match status" value="1"/>
</dbReference>
<evidence type="ECO:0000256" key="4">
    <source>
        <dbReference type="ARBA" id="ARBA00022679"/>
    </source>
</evidence>
<feature type="transmembrane region" description="Helical" evidence="9">
    <location>
        <begin position="109"/>
        <end position="126"/>
    </location>
</feature>
<dbReference type="PANTHER" id="PTHR33908">
    <property type="entry name" value="MANNOSYLTRANSFERASE YKCB-RELATED"/>
    <property type="match status" value="1"/>
</dbReference>
<evidence type="ECO:0000256" key="2">
    <source>
        <dbReference type="ARBA" id="ARBA00022475"/>
    </source>
</evidence>
<evidence type="ECO:0000256" key="7">
    <source>
        <dbReference type="ARBA" id="ARBA00023136"/>
    </source>
</evidence>
<feature type="transmembrane region" description="Helical" evidence="9">
    <location>
        <begin position="162"/>
        <end position="180"/>
    </location>
</feature>
<keyword evidence="3" id="KW-0328">Glycosyltransferase</keyword>
<sequence length="589" mass="63686">MSLDTSAVPAAAPGRPALRRGQAISPTRLASLAVFAAVAAWIVLTFRDYGISNDEPVQHTYGQLLLAWYASGFTDERAFHYINLYLYGGLFDLIAAGLEPYVPLPLYEWRHLLSAGFGLVGLVGTWRLARLLGGEKAGLVAVLLLAFTGMYGGAMFTHTKDVPFAAAMVWSLCFITALAVELPALPRWRTVLGLGLSVGCALGLRVGGVFAVFYLALILAAGTLVFRDLRLPLRVLPRLVVSGLVALALMAATWPWSVLPPTNLFKAMGAFSNFSFDLKTLFNGRLLPIDQVPPGYMPEYLLIKLPEVTLLGLLAALAMTVLAAARLVRGRRLAMAVLAHPRRMLAFLPLALAILVPVVFAVLDDPPLYNGIRHFLFVLPPVTVLAALGLVGGWRGLWRHSRVAGAVFALAALELFLFNASVLWRLHPYEYVAYNQLVGGTAGAWGRFEGDYWSSSLREASLALRHGVARERAPEHPYKVSVCAEDVQALTYLGPNFQAVEDWDGADFVLSASNVGCDGIPGLPYATVSRMGLAFASVMDQRLRHPPVEVPLPDKDRGMDKGMDPDAPAVSLKEAGPQETGPQVAKARP</sequence>
<keyword evidence="6 9" id="KW-1133">Transmembrane helix</keyword>
<dbReference type="InterPro" id="IPR038731">
    <property type="entry name" value="RgtA/B/C-like"/>
</dbReference>
<dbReference type="Pfam" id="PF13231">
    <property type="entry name" value="PMT_2"/>
    <property type="match status" value="1"/>
</dbReference>
<dbReference type="GO" id="GO:0009103">
    <property type="term" value="P:lipopolysaccharide biosynthetic process"/>
    <property type="evidence" value="ECO:0007669"/>
    <property type="project" value="UniProtKB-ARBA"/>
</dbReference>
<feature type="transmembrane region" description="Helical" evidence="9">
    <location>
        <begin position="375"/>
        <end position="394"/>
    </location>
</feature>
<comment type="subcellular location">
    <subcellularLocation>
        <location evidence="1">Cell membrane</location>
        <topology evidence="1">Multi-pass membrane protein</topology>
    </subcellularLocation>
</comment>
<feature type="transmembrane region" description="Helical" evidence="9">
    <location>
        <begin position="308"/>
        <end position="325"/>
    </location>
</feature>
<dbReference type="Proteomes" id="UP001143370">
    <property type="component" value="Unassembled WGS sequence"/>
</dbReference>
<evidence type="ECO:0000256" key="5">
    <source>
        <dbReference type="ARBA" id="ARBA00022692"/>
    </source>
</evidence>
<evidence type="ECO:0000313" key="12">
    <source>
        <dbReference type="Proteomes" id="UP001143370"/>
    </source>
</evidence>
<dbReference type="GO" id="GO:0016763">
    <property type="term" value="F:pentosyltransferase activity"/>
    <property type="evidence" value="ECO:0007669"/>
    <property type="project" value="TreeGrafter"/>
</dbReference>
<dbReference type="GO" id="GO:0005886">
    <property type="term" value="C:plasma membrane"/>
    <property type="evidence" value="ECO:0007669"/>
    <property type="project" value="UniProtKB-SubCell"/>
</dbReference>
<accession>A0A9W6JBQ9</accession>
<feature type="transmembrane region" description="Helical" evidence="9">
    <location>
        <begin position="406"/>
        <end position="426"/>
    </location>
</feature>
<organism evidence="11 12">
    <name type="scientific">Ancylobacter dichloromethanicus</name>
    <dbReference type="NCBI Taxonomy" id="518825"/>
    <lineage>
        <taxon>Bacteria</taxon>
        <taxon>Pseudomonadati</taxon>
        <taxon>Pseudomonadota</taxon>
        <taxon>Alphaproteobacteria</taxon>
        <taxon>Hyphomicrobiales</taxon>
        <taxon>Xanthobacteraceae</taxon>
        <taxon>Ancylobacter</taxon>
    </lineage>
</organism>
<keyword evidence="2" id="KW-1003">Cell membrane</keyword>
<protein>
    <recommendedName>
        <fullName evidence="10">Glycosyltransferase RgtA/B/C/D-like domain-containing protein</fullName>
    </recommendedName>
</protein>
<proteinExistence type="predicted"/>
<feature type="compositionally biased region" description="Basic and acidic residues" evidence="8">
    <location>
        <begin position="546"/>
        <end position="564"/>
    </location>
</feature>